<reference evidence="2 3" key="1">
    <citation type="journal article" date="2018" name="J. Invertebr. Pathol.">
        <title>New genotyping method for the causative agent of crayfish plague (Aphanomyces astaci) based on whole genome data.</title>
        <authorList>
            <person name="Minardi D."/>
            <person name="Studholme D.J."/>
            <person name="van der Giezen M."/>
            <person name="Pretto T."/>
            <person name="Oidtmann B."/>
        </authorList>
    </citation>
    <scope>NUCLEOTIDE SEQUENCE [LARGE SCALE GENOMIC DNA]</scope>
    <source>
        <strain evidence="2 3">KB13</strain>
    </source>
</reference>
<organism evidence="2 3">
    <name type="scientific">Aphanomyces astaci</name>
    <name type="common">Crayfish plague agent</name>
    <dbReference type="NCBI Taxonomy" id="112090"/>
    <lineage>
        <taxon>Eukaryota</taxon>
        <taxon>Sar</taxon>
        <taxon>Stramenopiles</taxon>
        <taxon>Oomycota</taxon>
        <taxon>Saprolegniomycetes</taxon>
        <taxon>Saprolegniales</taxon>
        <taxon>Verrucalvaceae</taxon>
        <taxon>Aphanomyces</taxon>
    </lineage>
</organism>
<dbReference type="Pfam" id="PF02661">
    <property type="entry name" value="Fic"/>
    <property type="match status" value="1"/>
</dbReference>
<evidence type="ECO:0000313" key="3">
    <source>
        <dbReference type="Proteomes" id="UP000275652"/>
    </source>
</evidence>
<dbReference type="AlphaFoldDB" id="A0A9X8E589"/>
<sequence>MLANEYDRFRGKDKLASTPSQDSFRSAKWTTSDVYDTVGNAHDNQTLFRSPVGVGDRSRVLAVLNAILDDTSAMLTFDQVTALHEAIFEQGHDGDAAVGYASERIYRVFLPSVEIELALRQYVTTLNDPTALPHPLVRAYYAFAALVFYIHPFYDGNGR</sequence>
<dbReference type="InterPro" id="IPR036597">
    <property type="entry name" value="Fido-like_dom_sf"/>
</dbReference>
<comment type="caution">
    <text evidence="2">The sequence shown here is derived from an EMBL/GenBank/DDBJ whole genome shotgun (WGS) entry which is preliminary data.</text>
</comment>
<dbReference type="Proteomes" id="UP000275652">
    <property type="component" value="Unassembled WGS sequence"/>
</dbReference>
<protein>
    <recommendedName>
        <fullName evidence="1">Fido domain-containing protein</fullName>
    </recommendedName>
</protein>
<dbReference type="Gene3D" id="1.10.3290.10">
    <property type="entry name" value="Fido-like domain"/>
    <property type="match status" value="1"/>
</dbReference>
<dbReference type="PROSITE" id="PS51459">
    <property type="entry name" value="FIDO"/>
    <property type="match status" value="1"/>
</dbReference>
<accession>A0A9X8E589</accession>
<name>A0A9X8E589_APHAT</name>
<proteinExistence type="predicted"/>
<dbReference type="InterPro" id="IPR003812">
    <property type="entry name" value="Fido"/>
</dbReference>
<dbReference type="EMBL" id="QUTI01020398">
    <property type="protein sequence ID" value="RLO09178.1"/>
    <property type="molecule type" value="Genomic_DNA"/>
</dbReference>
<evidence type="ECO:0000313" key="2">
    <source>
        <dbReference type="EMBL" id="RLO09178.1"/>
    </source>
</evidence>
<feature type="domain" description="Fido" evidence="1">
    <location>
        <begin position="75"/>
        <end position="159"/>
    </location>
</feature>
<gene>
    <name evidence="2" type="ORF">DYB28_002826</name>
</gene>
<evidence type="ECO:0000259" key="1">
    <source>
        <dbReference type="PROSITE" id="PS51459"/>
    </source>
</evidence>
<dbReference type="SUPFAM" id="SSF140931">
    <property type="entry name" value="Fic-like"/>
    <property type="match status" value="1"/>
</dbReference>